<reference evidence="3" key="1">
    <citation type="submission" date="2020-12" db="UniProtKB">
        <authorList>
            <consortium name="WormBaseParasite"/>
        </authorList>
    </citation>
    <scope>IDENTIFICATION</scope>
    <source>
        <strain evidence="3">MHco3</strain>
    </source>
</reference>
<dbReference type="PANTHER" id="PTHR37440">
    <property type="entry name" value="PROTEIN CBG17852-RELATED"/>
    <property type="match status" value="1"/>
</dbReference>
<name>A0A7I4YYH7_HAECO</name>
<dbReference type="AlphaFoldDB" id="A0A7I4YYH7"/>
<evidence type="ECO:0000313" key="2">
    <source>
        <dbReference type="Proteomes" id="UP000025227"/>
    </source>
</evidence>
<dbReference type="PANTHER" id="PTHR37440:SF5">
    <property type="entry name" value="PROTEIN CBG17853"/>
    <property type="match status" value="1"/>
</dbReference>
<keyword evidence="2" id="KW-1185">Reference proteome</keyword>
<accession>A0A7I4YYH7</accession>
<dbReference type="OMA" id="QSAPCIS"/>
<dbReference type="Proteomes" id="UP000025227">
    <property type="component" value="Unplaced"/>
</dbReference>
<feature type="compositionally biased region" description="Basic and acidic residues" evidence="1">
    <location>
        <begin position="120"/>
        <end position="137"/>
    </location>
</feature>
<protein>
    <submittedName>
        <fullName evidence="3">Uncharacterized protein</fullName>
    </submittedName>
</protein>
<feature type="region of interest" description="Disordered" evidence="1">
    <location>
        <begin position="17"/>
        <end position="80"/>
    </location>
</feature>
<sequence length="156" mass="17461">MKLESVLTMVGDFAAMKRTPDYKPAVTRDDNAMPKSDSPKPNNAPRRHSLHITVGTEEIPRLTRPRSESFCTSSSPNEPKLYEKAAVRRVSAPCISSSSASAVSLRKKLQRMRQQQSVESDEHSLREQSENEDDSPKELANGKTCVRQKSLNTYIV</sequence>
<feature type="compositionally biased region" description="Basic and acidic residues" evidence="1">
    <location>
        <begin position="58"/>
        <end position="67"/>
    </location>
</feature>
<organism evidence="2 3">
    <name type="scientific">Haemonchus contortus</name>
    <name type="common">Barber pole worm</name>
    <dbReference type="NCBI Taxonomy" id="6289"/>
    <lineage>
        <taxon>Eukaryota</taxon>
        <taxon>Metazoa</taxon>
        <taxon>Ecdysozoa</taxon>
        <taxon>Nematoda</taxon>
        <taxon>Chromadorea</taxon>
        <taxon>Rhabditida</taxon>
        <taxon>Rhabditina</taxon>
        <taxon>Rhabditomorpha</taxon>
        <taxon>Strongyloidea</taxon>
        <taxon>Trichostrongylidae</taxon>
        <taxon>Haemonchus</taxon>
    </lineage>
</organism>
<proteinExistence type="predicted"/>
<dbReference type="WBParaSite" id="HCON_00158980-00001">
    <property type="protein sequence ID" value="HCON_00158980-00001"/>
    <property type="gene ID" value="HCON_00158980"/>
</dbReference>
<feature type="region of interest" description="Disordered" evidence="1">
    <location>
        <begin position="96"/>
        <end position="144"/>
    </location>
</feature>
<evidence type="ECO:0000313" key="3">
    <source>
        <dbReference type="WBParaSite" id="HCON_00158980-00001"/>
    </source>
</evidence>
<dbReference type="OrthoDB" id="5875220at2759"/>
<feature type="compositionally biased region" description="Basic and acidic residues" evidence="1">
    <location>
        <begin position="18"/>
        <end position="32"/>
    </location>
</feature>
<evidence type="ECO:0000256" key="1">
    <source>
        <dbReference type="SAM" id="MobiDB-lite"/>
    </source>
</evidence>